<dbReference type="eggNOG" id="ENOG502S02S">
    <property type="taxonomic scope" value="Eukaryota"/>
</dbReference>
<feature type="domain" description="Choice-of-anchor I" evidence="1">
    <location>
        <begin position="109"/>
        <end position="499"/>
    </location>
</feature>
<evidence type="ECO:0000259" key="1">
    <source>
        <dbReference type="Pfam" id="PF22494"/>
    </source>
</evidence>
<dbReference type="Pfam" id="PF22494">
    <property type="entry name" value="choice_anch_I"/>
    <property type="match status" value="1"/>
</dbReference>
<sequence>MYIGLWLSRLSLTRGISSLPPPPSGQHVFAASATGVSILKLGDDLSLWELGFYDSMTTFGEPTSVAYNPVFDEVAISVRAFDPLTRGRVYVVKSCEDWIWCDFCDDDVQILEAGFLPDMITFTPNGKRILTANEGEPLNYVSAENDPEGSVSIFKRTTKDNTYATACEVGFEKYNTADRTNRLVDGGMRVGGMNFTTLSMDVEPEYIAVTEFGTTAYVSLQENNAVAKIDIKGCEVKRMYPLGFKEWGDDMKFDASDEDGMINLQEWPTVRGMYMPDAITTFKTGGRRYFLTANEGDGREYGEEDTEEFFTDEIRVEDLATELGLDATMTPYTPEALGRLKVTTAGPIDGSIDELYAFGGRSISIFDGKTGELVWDSGDFIEQFTADPANGVSDIFNSNGGVDTFDGRSDDKGPEPEGLAMAEIDGSIYVFVGLERIGGWMCWDVTDATAPVFQSYVNSYEEDTAPESATVISADMSPSGNTLLVAAYEESNTLAVFELTITH</sequence>
<dbReference type="InterPro" id="IPR055188">
    <property type="entry name" value="Choice_anch_I"/>
</dbReference>
<reference evidence="2 3" key="1">
    <citation type="journal article" date="2010" name="Nature">
        <title>The Ectocarpus genome and the independent evolution of multicellularity in brown algae.</title>
        <authorList>
            <person name="Cock J.M."/>
            <person name="Sterck L."/>
            <person name="Rouze P."/>
            <person name="Scornet D."/>
            <person name="Allen A.E."/>
            <person name="Amoutzias G."/>
            <person name="Anthouard V."/>
            <person name="Artiguenave F."/>
            <person name="Aury J.M."/>
            <person name="Badger J.H."/>
            <person name="Beszteri B."/>
            <person name="Billiau K."/>
            <person name="Bonnet E."/>
            <person name="Bothwell J.H."/>
            <person name="Bowler C."/>
            <person name="Boyen C."/>
            <person name="Brownlee C."/>
            <person name="Carrano C.J."/>
            <person name="Charrier B."/>
            <person name="Cho G.Y."/>
            <person name="Coelho S.M."/>
            <person name="Collen J."/>
            <person name="Corre E."/>
            <person name="Da Silva C."/>
            <person name="Delage L."/>
            <person name="Delaroque N."/>
            <person name="Dittami S.M."/>
            <person name="Doulbeau S."/>
            <person name="Elias M."/>
            <person name="Farnham G."/>
            <person name="Gachon C.M."/>
            <person name="Gschloessl B."/>
            <person name="Heesch S."/>
            <person name="Jabbari K."/>
            <person name="Jubin C."/>
            <person name="Kawai H."/>
            <person name="Kimura K."/>
            <person name="Kloareg B."/>
            <person name="Kupper F.C."/>
            <person name="Lang D."/>
            <person name="Le Bail A."/>
            <person name="Leblanc C."/>
            <person name="Lerouge P."/>
            <person name="Lohr M."/>
            <person name="Lopez P.J."/>
            <person name="Martens C."/>
            <person name="Maumus F."/>
            <person name="Michel G."/>
            <person name="Miranda-Saavedra D."/>
            <person name="Morales J."/>
            <person name="Moreau H."/>
            <person name="Motomura T."/>
            <person name="Nagasato C."/>
            <person name="Napoli C.A."/>
            <person name="Nelson D.R."/>
            <person name="Nyvall-Collen P."/>
            <person name="Peters A.F."/>
            <person name="Pommier C."/>
            <person name="Potin P."/>
            <person name="Poulain J."/>
            <person name="Quesneville H."/>
            <person name="Read B."/>
            <person name="Rensing S.A."/>
            <person name="Ritter A."/>
            <person name="Rousvoal S."/>
            <person name="Samanta M."/>
            <person name="Samson G."/>
            <person name="Schroeder D.C."/>
            <person name="Segurens B."/>
            <person name="Strittmatter M."/>
            <person name="Tonon T."/>
            <person name="Tregear J.W."/>
            <person name="Valentin K."/>
            <person name="von Dassow P."/>
            <person name="Yamagishi T."/>
            <person name="Van de Peer Y."/>
            <person name="Wincker P."/>
        </authorList>
    </citation>
    <scope>NUCLEOTIDE SEQUENCE [LARGE SCALE GENOMIC DNA]</scope>
    <source>
        <strain evidence="3">Ec32 / CCAP1310/4</strain>
    </source>
</reference>
<dbReference type="EMBL" id="FN648143">
    <property type="protein sequence ID" value="CBJ25800.1"/>
    <property type="molecule type" value="Genomic_DNA"/>
</dbReference>
<dbReference type="Gene3D" id="2.130.10.10">
    <property type="entry name" value="YVTN repeat-like/Quinoprotein amine dehydrogenase"/>
    <property type="match status" value="1"/>
</dbReference>
<proteinExistence type="predicted"/>
<dbReference type="PANTHER" id="PTHR46928:SF1">
    <property type="entry name" value="MESENCHYME-SPECIFIC CELL SURFACE GLYCOPROTEIN"/>
    <property type="match status" value="1"/>
</dbReference>
<dbReference type="AlphaFoldDB" id="D7FLI4"/>
<dbReference type="InterPro" id="IPR015943">
    <property type="entry name" value="WD40/YVTN_repeat-like_dom_sf"/>
</dbReference>
<keyword evidence="3" id="KW-1185">Reference proteome</keyword>
<dbReference type="Proteomes" id="UP000002630">
    <property type="component" value="Linkage Group LG12"/>
</dbReference>
<dbReference type="SUPFAM" id="SSF63829">
    <property type="entry name" value="Calcium-dependent phosphotriesterase"/>
    <property type="match status" value="1"/>
</dbReference>
<evidence type="ECO:0000313" key="3">
    <source>
        <dbReference type="Proteomes" id="UP000002630"/>
    </source>
</evidence>
<dbReference type="OrthoDB" id="425936at2759"/>
<dbReference type="InParanoid" id="D7FLI4"/>
<dbReference type="PANTHER" id="PTHR46928">
    <property type="entry name" value="MESENCHYME-SPECIFIC CELL SURFACE GLYCOPROTEIN"/>
    <property type="match status" value="1"/>
</dbReference>
<dbReference type="EMBL" id="FN649737">
    <property type="protein sequence ID" value="CBJ25800.1"/>
    <property type="molecule type" value="Genomic_DNA"/>
</dbReference>
<dbReference type="STRING" id="2880.D7FLI4"/>
<accession>D7FLI4</accession>
<name>D7FLI4_ECTSI</name>
<organism evidence="2 3">
    <name type="scientific">Ectocarpus siliculosus</name>
    <name type="common">Brown alga</name>
    <name type="synonym">Conferva siliculosa</name>
    <dbReference type="NCBI Taxonomy" id="2880"/>
    <lineage>
        <taxon>Eukaryota</taxon>
        <taxon>Sar</taxon>
        <taxon>Stramenopiles</taxon>
        <taxon>Ochrophyta</taxon>
        <taxon>PX clade</taxon>
        <taxon>Phaeophyceae</taxon>
        <taxon>Ectocarpales</taxon>
        <taxon>Ectocarpaceae</taxon>
        <taxon>Ectocarpus</taxon>
    </lineage>
</organism>
<gene>
    <name evidence="2" type="ORF">Esi_0016_0048</name>
</gene>
<protein>
    <submittedName>
        <fullName evidence="2">Alkaline phosphatase</fullName>
    </submittedName>
</protein>
<evidence type="ECO:0000313" key="2">
    <source>
        <dbReference type="EMBL" id="CBJ25800.1"/>
    </source>
</evidence>
<dbReference type="NCBIfam" id="NF038117">
    <property type="entry name" value="choice_anch_I"/>
    <property type="match status" value="1"/>
</dbReference>
<dbReference type="InterPro" id="IPR011045">
    <property type="entry name" value="N2O_reductase_N"/>
</dbReference>
<dbReference type="SUPFAM" id="SSF50974">
    <property type="entry name" value="Nitrous oxide reductase, N-terminal domain"/>
    <property type="match status" value="1"/>
</dbReference>
<dbReference type="InterPro" id="IPR052956">
    <property type="entry name" value="Mesenchyme-surface_protein"/>
</dbReference>